<sequence length="71" mass="7958">MAGFLMKSAIGWGSSLCRFARSTEQMKCLHYLATSSLLISLFLPSQLSIYSSTLFSPFFTAPHRNTRHDTP</sequence>
<dbReference type="AlphaFoldDB" id="A0A8R1EID4"/>
<reference evidence="2" key="2">
    <citation type="submission" date="2022-06" db="UniProtKB">
        <authorList>
            <consortium name="EnsemblMetazoa"/>
        </authorList>
    </citation>
    <scope>IDENTIFICATION</scope>
    <source>
        <strain evidence="2">DF5081</strain>
    </source>
</reference>
<evidence type="ECO:0000313" key="3">
    <source>
        <dbReference type="Proteomes" id="UP000005237"/>
    </source>
</evidence>
<evidence type="ECO:0000256" key="1">
    <source>
        <dbReference type="SAM" id="Phobius"/>
    </source>
</evidence>
<feature type="transmembrane region" description="Helical" evidence="1">
    <location>
        <begin position="28"/>
        <end position="49"/>
    </location>
</feature>
<protein>
    <submittedName>
        <fullName evidence="2">Uncharacterized protein</fullName>
    </submittedName>
</protein>
<proteinExistence type="predicted"/>
<name>A0A8R1EID4_CAEJA</name>
<dbReference type="Proteomes" id="UP000005237">
    <property type="component" value="Unassembled WGS sequence"/>
</dbReference>
<reference evidence="3" key="1">
    <citation type="submission" date="2010-08" db="EMBL/GenBank/DDBJ databases">
        <authorList>
            <consortium name="Caenorhabditis japonica Sequencing Consortium"/>
            <person name="Wilson R.K."/>
        </authorList>
    </citation>
    <scope>NUCLEOTIDE SEQUENCE [LARGE SCALE GENOMIC DNA]</scope>
    <source>
        <strain evidence="3">DF5081</strain>
    </source>
</reference>
<accession>A0A8R1EID4</accession>
<dbReference type="EnsemblMetazoa" id="CJA36018.1">
    <property type="protein sequence ID" value="CJA36018.1"/>
    <property type="gene ID" value="WBGene00211865"/>
</dbReference>
<keyword evidence="1" id="KW-0472">Membrane</keyword>
<keyword evidence="1" id="KW-1133">Transmembrane helix</keyword>
<organism evidence="2 3">
    <name type="scientific">Caenorhabditis japonica</name>
    <dbReference type="NCBI Taxonomy" id="281687"/>
    <lineage>
        <taxon>Eukaryota</taxon>
        <taxon>Metazoa</taxon>
        <taxon>Ecdysozoa</taxon>
        <taxon>Nematoda</taxon>
        <taxon>Chromadorea</taxon>
        <taxon>Rhabditida</taxon>
        <taxon>Rhabditina</taxon>
        <taxon>Rhabditomorpha</taxon>
        <taxon>Rhabditoidea</taxon>
        <taxon>Rhabditidae</taxon>
        <taxon>Peloderinae</taxon>
        <taxon>Caenorhabditis</taxon>
    </lineage>
</organism>
<keyword evidence="3" id="KW-1185">Reference proteome</keyword>
<keyword evidence="1" id="KW-0812">Transmembrane</keyword>
<evidence type="ECO:0000313" key="2">
    <source>
        <dbReference type="EnsemblMetazoa" id="CJA36018.1"/>
    </source>
</evidence>